<dbReference type="AlphaFoldDB" id="A0A844ZGV6"/>
<dbReference type="GO" id="GO:0003676">
    <property type="term" value="F:nucleic acid binding"/>
    <property type="evidence" value="ECO:0007669"/>
    <property type="project" value="InterPro"/>
</dbReference>
<name>A0A844ZGV6_9SPHN</name>
<dbReference type="EMBL" id="WTYW01000003">
    <property type="protein sequence ID" value="MXO86482.1"/>
    <property type="molecule type" value="Genomic_DNA"/>
</dbReference>
<evidence type="ECO:0000313" key="1">
    <source>
        <dbReference type="EMBL" id="MXO86482.1"/>
    </source>
</evidence>
<dbReference type="OrthoDB" id="9774673at2"/>
<evidence type="ECO:0000313" key="2">
    <source>
        <dbReference type="Proteomes" id="UP000433104"/>
    </source>
</evidence>
<keyword evidence="1" id="KW-0808">Transferase</keyword>
<dbReference type="InterPro" id="IPR025247">
    <property type="entry name" value="EcoRI-like_methylase"/>
</dbReference>
<sequence length="397" mass="45569">MAENGNSLNLGLTAAREAKKDEFYTQYVDIQKEVEAYLEFDPDTFRDKTVYCNCDDPFESNFFKYFAANFNRLGLRKLITTSYDGSSIAGGQITFDEYAEGTGERGKPAAISVEIEEVTDLDGDGAIGIEDVKLFLERNPHSHKPLSGGGDFRSDECIELLHEADIIVTNPPFSLFREFMSLLVEHNKKFLVIGNLQALTYKEIFPLIAADKLWMGVTIHSGDREFRVPDHYPLNASGHRTDEKGLKYIRVKGVRWYTNLDHGRRHQELPLMSMQDNLRFNKKINGKPVYEKYDNYDAIEVSYTDAIPNDYPEVMGVPITFLDKYNPEQFEILGTLESSDPKNPYRTRWYSSQDQKDAYFRRFGKSGNIPLNMSGVINDVKVYKRILIRHRAINNRA</sequence>
<organism evidence="1 2">
    <name type="scientific">Parapontixanthobacter aurantiacus</name>
    <dbReference type="NCBI Taxonomy" id="1463599"/>
    <lineage>
        <taxon>Bacteria</taxon>
        <taxon>Pseudomonadati</taxon>
        <taxon>Pseudomonadota</taxon>
        <taxon>Alphaproteobacteria</taxon>
        <taxon>Sphingomonadales</taxon>
        <taxon>Erythrobacteraceae</taxon>
        <taxon>Parapontixanthobacter</taxon>
    </lineage>
</organism>
<dbReference type="Proteomes" id="UP000433104">
    <property type="component" value="Unassembled WGS sequence"/>
</dbReference>
<dbReference type="RefSeq" id="WP_160683523.1">
    <property type="nucleotide sequence ID" value="NZ_WTYW01000003.1"/>
</dbReference>
<dbReference type="PROSITE" id="PS00092">
    <property type="entry name" value="N6_MTASE"/>
    <property type="match status" value="1"/>
</dbReference>
<keyword evidence="1" id="KW-0489">Methyltransferase</keyword>
<dbReference type="InterPro" id="IPR002052">
    <property type="entry name" value="DNA_methylase_N6_adenine_CS"/>
</dbReference>
<dbReference type="Pfam" id="PF13651">
    <property type="entry name" value="EcoRI_methylase"/>
    <property type="match status" value="1"/>
</dbReference>
<dbReference type="PROSITE" id="PS00018">
    <property type="entry name" value="EF_HAND_1"/>
    <property type="match status" value="1"/>
</dbReference>
<dbReference type="GO" id="GO:0008168">
    <property type="term" value="F:methyltransferase activity"/>
    <property type="evidence" value="ECO:0007669"/>
    <property type="project" value="UniProtKB-KW"/>
</dbReference>
<comment type="caution">
    <text evidence="1">The sequence shown here is derived from an EMBL/GenBank/DDBJ whole genome shotgun (WGS) entry which is preliminary data.</text>
</comment>
<dbReference type="GO" id="GO:0032259">
    <property type="term" value="P:methylation"/>
    <property type="evidence" value="ECO:0007669"/>
    <property type="project" value="UniProtKB-KW"/>
</dbReference>
<reference evidence="1 2" key="1">
    <citation type="submission" date="2019-12" db="EMBL/GenBank/DDBJ databases">
        <title>Genomic-based taxomic classification of the family Erythrobacteraceae.</title>
        <authorList>
            <person name="Xu L."/>
        </authorList>
    </citation>
    <scope>NUCLEOTIDE SEQUENCE [LARGE SCALE GENOMIC DNA]</scope>
    <source>
        <strain evidence="1 2">MCCC 1A09962</strain>
    </source>
</reference>
<protein>
    <submittedName>
        <fullName evidence="1">DNA methyltransferase</fullName>
    </submittedName>
</protein>
<keyword evidence="2" id="KW-1185">Reference proteome</keyword>
<gene>
    <name evidence="1" type="ORF">GRI38_10645</name>
</gene>
<dbReference type="InterPro" id="IPR018247">
    <property type="entry name" value="EF_Hand_1_Ca_BS"/>
</dbReference>
<accession>A0A844ZGV6</accession>
<proteinExistence type="predicted"/>